<dbReference type="GO" id="GO:0031262">
    <property type="term" value="C:Ndc80 complex"/>
    <property type="evidence" value="ECO:0007669"/>
    <property type="project" value="InterPro"/>
</dbReference>
<comment type="function">
    <text evidence="1 11">Acts as a component of the essential kinetochore-associated NDC80 complex, which is required for chromosome segregation and spindle checkpoint activity.</text>
</comment>
<evidence type="ECO:0000313" key="15">
    <source>
        <dbReference type="Proteomes" id="UP000195602"/>
    </source>
</evidence>
<organism evidence="14 15">
    <name type="scientific">Clavispora lusitaniae</name>
    <name type="common">Candida lusitaniae</name>
    <dbReference type="NCBI Taxonomy" id="36911"/>
    <lineage>
        <taxon>Eukaryota</taxon>
        <taxon>Fungi</taxon>
        <taxon>Dikarya</taxon>
        <taxon>Ascomycota</taxon>
        <taxon>Saccharomycotina</taxon>
        <taxon>Pichiomycetes</taxon>
        <taxon>Metschnikowiaceae</taxon>
        <taxon>Clavispora</taxon>
    </lineage>
</organism>
<dbReference type="EMBL" id="LYUB02000023">
    <property type="protein sequence ID" value="OVF05431.1"/>
    <property type="molecule type" value="Genomic_DNA"/>
</dbReference>
<keyword evidence="7 11" id="KW-0995">Kinetochore</keyword>
<feature type="coiled-coil region" evidence="12">
    <location>
        <begin position="43"/>
        <end position="140"/>
    </location>
</feature>
<keyword evidence="11" id="KW-0539">Nucleus</keyword>
<evidence type="ECO:0000256" key="8">
    <source>
        <dbReference type="ARBA" id="ARBA00023054"/>
    </source>
</evidence>
<comment type="similarity">
    <text evidence="2 11">Belongs to the SPC25 family.</text>
</comment>
<comment type="subunit">
    <text evidence="3">Component of the NDC80 complex, which consists of NDC80, NUF2, SPC24 and SPC25.</text>
</comment>
<evidence type="ECO:0000256" key="2">
    <source>
        <dbReference type="ARBA" id="ARBA00006379"/>
    </source>
</evidence>
<evidence type="ECO:0000313" key="14">
    <source>
        <dbReference type="EMBL" id="OVF05431.1"/>
    </source>
</evidence>
<evidence type="ECO:0000256" key="4">
    <source>
        <dbReference type="ARBA" id="ARBA00022454"/>
    </source>
</evidence>
<evidence type="ECO:0000256" key="12">
    <source>
        <dbReference type="SAM" id="Coils"/>
    </source>
</evidence>
<evidence type="ECO:0000256" key="7">
    <source>
        <dbReference type="ARBA" id="ARBA00022838"/>
    </source>
</evidence>
<dbReference type="InterPro" id="IPR013255">
    <property type="entry name" value="Spc25_C"/>
</dbReference>
<dbReference type="AlphaFoldDB" id="A0AA91PVS2"/>
<comment type="caution">
    <text evidence="14">The sequence shown here is derived from an EMBL/GenBank/DDBJ whole genome shotgun (WGS) entry which is preliminary data.</text>
</comment>
<feature type="domain" description="Chromosome segregation protein Spc25 C-terminal" evidence="13">
    <location>
        <begin position="159"/>
        <end position="229"/>
    </location>
</feature>
<comment type="subcellular location">
    <subcellularLocation>
        <location evidence="11">Nucleus</location>
    </subcellularLocation>
    <subcellularLocation>
        <location evidence="11">Chromosome</location>
        <location evidence="11">Centromere</location>
        <location evidence="11">Kinetochore</location>
    </subcellularLocation>
</comment>
<dbReference type="PANTHER" id="PTHR14281:SF0">
    <property type="entry name" value="KINETOCHORE PROTEIN SPC25"/>
    <property type="match status" value="1"/>
</dbReference>
<proteinExistence type="inferred from homology"/>
<dbReference type="Pfam" id="PF08234">
    <property type="entry name" value="Spindle_Spc25"/>
    <property type="match status" value="1"/>
</dbReference>
<protein>
    <recommendedName>
        <fullName evidence="11">Kinetochore protein SPC25</fullName>
    </recommendedName>
</protein>
<name>A0AA91PVS2_CLALS</name>
<accession>A0AA91PVS2</accession>
<sequence length="233" mass="27301">MFAVSSNKPPLEEFDDVKKEMEQFSLRFNNLILEKKSAVVTSKQQHTSKINDLERRAQKLRDEIESQQIKKQKTVDSINSTLSDLRMKQVKVDGLTKQLESLRTTKENLQREVELVEKDYKREEELLVNIRQNLNDQVAKDMDELTKFEMYLGLKIEAVDVDLLRFRFANVDAQDIDREVLCELFVGDETYKVRRTQPALDQSRISQIEADFNQHGDFVVFLKTVRVALREAM</sequence>
<evidence type="ECO:0000256" key="10">
    <source>
        <dbReference type="ARBA" id="ARBA00023328"/>
    </source>
</evidence>
<evidence type="ECO:0000256" key="5">
    <source>
        <dbReference type="ARBA" id="ARBA00022618"/>
    </source>
</evidence>
<dbReference type="GO" id="GO:0007059">
    <property type="term" value="P:chromosome segregation"/>
    <property type="evidence" value="ECO:0007669"/>
    <property type="project" value="InterPro"/>
</dbReference>
<evidence type="ECO:0000259" key="13">
    <source>
        <dbReference type="Pfam" id="PF08234"/>
    </source>
</evidence>
<keyword evidence="10 11" id="KW-0137">Centromere</keyword>
<dbReference type="KEGG" id="clus:A9F13_23g00396"/>
<evidence type="ECO:0000256" key="9">
    <source>
        <dbReference type="ARBA" id="ARBA00023306"/>
    </source>
</evidence>
<keyword evidence="9 11" id="KW-0131">Cell cycle</keyword>
<keyword evidence="4 11" id="KW-0158">Chromosome</keyword>
<dbReference type="GO" id="GO:0051301">
    <property type="term" value="P:cell division"/>
    <property type="evidence" value="ECO:0007669"/>
    <property type="project" value="UniProtKB-UniRule"/>
</dbReference>
<keyword evidence="6 11" id="KW-0498">Mitosis</keyword>
<dbReference type="CDD" id="cd23784">
    <property type="entry name" value="RWD_Spc25"/>
    <property type="match status" value="1"/>
</dbReference>
<dbReference type="GO" id="GO:0005634">
    <property type="term" value="C:nucleus"/>
    <property type="evidence" value="ECO:0007669"/>
    <property type="project" value="UniProtKB-SubCell"/>
</dbReference>
<evidence type="ECO:0000256" key="3">
    <source>
        <dbReference type="ARBA" id="ARBA00011562"/>
    </source>
</evidence>
<keyword evidence="5 11" id="KW-0132">Cell division</keyword>
<keyword evidence="8 12" id="KW-0175">Coiled coil</keyword>
<dbReference type="Proteomes" id="UP000195602">
    <property type="component" value="Unassembled WGS sequence"/>
</dbReference>
<reference evidence="14 15" key="1">
    <citation type="submission" date="2017-04" db="EMBL/GenBank/DDBJ databases">
        <title>Draft genome of the yeast Clavispora lusitaniae type strain CBS 6936.</title>
        <authorList>
            <person name="Durrens P."/>
            <person name="Klopp C."/>
            <person name="Biteau N."/>
            <person name="Fitton-Ouhabi V."/>
            <person name="Dementhon K."/>
            <person name="Accoceberry I."/>
            <person name="Sherman D.J."/>
            <person name="Noel T."/>
        </authorList>
    </citation>
    <scope>NUCLEOTIDE SEQUENCE [LARGE SCALE GENOMIC DNA]</scope>
    <source>
        <strain evidence="14 15">CBS 6936</strain>
    </source>
</reference>
<evidence type="ECO:0000256" key="1">
    <source>
        <dbReference type="ARBA" id="ARBA00002772"/>
    </source>
</evidence>
<dbReference type="Gene3D" id="3.30.457.50">
    <property type="entry name" value="Chromosome segregation protein Spc25"/>
    <property type="match status" value="1"/>
</dbReference>
<evidence type="ECO:0000256" key="11">
    <source>
        <dbReference type="RuleBase" id="RU367150"/>
    </source>
</evidence>
<dbReference type="PANTHER" id="PTHR14281">
    <property type="entry name" value="KINETOCHORE PROTEIN SPC25-RELATED"/>
    <property type="match status" value="1"/>
</dbReference>
<dbReference type="InterPro" id="IPR045143">
    <property type="entry name" value="Spc25"/>
</dbReference>
<evidence type="ECO:0000256" key="6">
    <source>
        <dbReference type="ARBA" id="ARBA00022776"/>
    </source>
</evidence>
<gene>
    <name evidence="14" type="ORF">A9F13_23g00396</name>
</gene>